<dbReference type="EMBL" id="GBRH01176957">
    <property type="protein sequence ID" value="JAE20939.1"/>
    <property type="molecule type" value="Transcribed_RNA"/>
</dbReference>
<sequence>MKSKNRHFYQKMHYLIIYKDGVQLTNSIEMFPDILESKMGGMAQRIHYASLWRVQFDKLATGNICSAKA</sequence>
<proteinExistence type="predicted"/>
<organism evidence="1">
    <name type="scientific">Arundo donax</name>
    <name type="common">Giant reed</name>
    <name type="synonym">Donax arundinaceus</name>
    <dbReference type="NCBI Taxonomy" id="35708"/>
    <lineage>
        <taxon>Eukaryota</taxon>
        <taxon>Viridiplantae</taxon>
        <taxon>Streptophyta</taxon>
        <taxon>Embryophyta</taxon>
        <taxon>Tracheophyta</taxon>
        <taxon>Spermatophyta</taxon>
        <taxon>Magnoliopsida</taxon>
        <taxon>Liliopsida</taxon>
        <taxon>Poales</taxon>
        <taxon>Poaceae</taxon>
        <taxon>PACMAD clade</taxon>
        <taxon>Arundinoideae</taxon>
        <taxon>Arundineae</taxon>
        <taxon>Arundo</taxon>
    </lineage>
</organism>
<name>A0A0A9GBV0_ARUDO</name>
<reference evidence="1" key="2">
    <citation type="journal article" date="2015" name="Data Brief">
        <title>Shoot transcriptome of the giant reed, Arundo donax.</title>
        <authorList>
            <person name="Barrero R.A."/>
            <person name="Guerrero F.D."/>
            <person name="Moolhuijzen P."/>
            <person name="Goolsby J.A."/>
            <person name="Tidwell J."/>
            <person name="Bellgard S.E."/>
            <person name="Bellgard M.I."/>
        </authorList>
    </citation>
    <scope>NUCLEOTIDE SEQUENCE</scope>
    <source>
        <tissue evidence="1">Shoot tissue taken approximately 20 cm above the soil surface</tissue>
    </source>
</reference>
<dbReference type="AlphaFoldDB" id="A0A0A9GBV0"/>
<accession>A0A0A9GBV0</accession>
<reference evidence="1" key="1">
    <citation type="submission" date="2014-09" db="EMBL/GenBank/DDBJ databases">
        <authorList>
            <person name="Magalhaes I.L.F."/>
            <person name="Oliveira U."/>
            <person name="Santos F.R."/>
            <person name="Vidigal T.H.D.A."/>
            <person name="Brescovit A.D."/>
            <person name="Santos A.J."/>
        </authorList>
    </citation>
    <scope>NUCLEOTIDE SEQUENCE</scope>
    <source>
        <tissue evidence="1">Shoot tissue taken approximately 20 cm above the soil surface</tissue>
    </source>
</reference>
<protein>
    <submittedName>
        <fullName evidence="1">Uncharacterized protein</fullName>
    </submittedName>
</protein>
<evidence type="ECO:0000313" key="1">
    <source>
        <dbReference type="EMBL" id="JAE20939.1"/>
    </source>
</evidence>